<dbReference type="GO" id="GO:0005524">
    <property type="term" value="F:ATP binding"/>
    <property type="evidence" value="ECO:0007669"/>
    <property type="project" value="UniProtKB-KW"/>
</dbReference>
<keyword evidence="3" id="KW-0812">Transmembrane</keyword>
<evidence type="ECO:0000313" key="6">
    <source>
        <dbReference type="Proteomes" id="UP000481153"/>
    </source>
</evidence>
<dbReference type="Proteomes" id="UP000481153">
    <property type="component" value="Unassembled WGS sequence"/>
</dbReference>
<dbReference type="VEuPathDB" id="FungiDB:AeMF1_018386"/>
<evidence type="ECO:0000259" key="4">
    <source>
        <dbReference type="PROSITE" id="PS50011"/>
    </source>
</evidence>
<organism evidence="5 6">
    <name type="scientific">Aphanomyces euteiches</name>
    <dbReference type="NCBI Taxonomy" id="100861"/>
    <lineage>
        <taxon>Eukaryota</taxon>
        <taxon>Sar</taxon>
        <taxon>Stramenopiles</taxon>
        <taxon>Oomycota</taxon>
        <taxon>Saprolegniomycetes</taxon>
        <taxon>Saprolegniales</taxon>
        <taxon>Verrucalvaceae</taxon>
        <taxon>Aphanomyces</taxon>
    </lineage>
</organism>
<dbReference type="InterPro" id="IPR000719">
    <property type="entry name" value="Prot_kinase_dom"/>
</dbReference>
<accession>A0A6G0WPL2</accession>
<dbReference type="Gene3D" id="1.10.510.10">
    <property type="entry name" value="Transferase(Phosphotransferase) domain 1"/>
    <property type="match status" value="1"/>
</dbReference>
<keyword evidence="6" id="KW-1185">Reference proteome</keyword>
<dbReference type="Gene3D" id="3.30.200.20">
    <property type="entry name" value="Phosphorylase Kinase, domain 1"/>
    <property type="match status" value="1"/>
</dbReference>
<dbReference type="AlphaFoldDB" id="A0A6G0WPL2"/>
<dbReference type="PROSITE" id="PS50011">
    <property type="entry name" value="PROTEIN_KINASE_DOM"/>
    <property type="match status" value="1"/>
</dbReference>
<proteinExistence type="predicted"/>
<protein>
    <recommendedName>
        <fullName evidence="4">Protein kinase domain-containing protein</fullName>
    </recommendedName>
</protein>
<evidence type="ECO:0000256" key="3">
    <source>
        <dbReference type="SAM" id="Phobius"/>
    </source>
</evidence>
<evidence type="ECO:0000256" key="2">
    <source>
        <dbReference type="ARBA" id="ARBA00022840"/>
    </source>
</evidence>
<dbReference type="GO" id="GO:0004674">
    <property type="term" value="F:protein serine/threonine kinase activity"/>
    <property type="evidence" value="ECO:0007669"/>
    <property type="project" value="TreeGrafter"/>
</dbReference>
<keyword evidence="3" id="KW-0472">Membrane</keyword>
<dbReference type="PANTHER" id="PTHR44329">
    <property type="entry name" value="SERINE/THREONINE-PROTEIN KINASE TNNI3K-RELATED"/>
    <property type="match status" value="1"/>
</dbReference>
<dbReference type="InterPro" id="IPR011009">
    <property type="entry name" value="Kinase-like_dom_sf"/>
</dbReference>
<gene>
    <name evidence="5" type="ORF">Ae201684_013057</name>
</gene>
<dbReference type="EMBL" id="VJMJ01000166">
    <property type="protein sequence ID" value="KAF0729311.1"/>
    <property type="molecule type" value="Genomic_DNA"/>
</dbReference>
<dbReference type="InterPro" id="IPR001245">
    <property type="entry name" value="Ser-Thr/Tyr_kinase_cat_dom"/>
</dbReference>
<keyword evidence="1" id="KW-0547">Nucleotide-binding</keyword>
<dbReference type="CDD" id="cd13999">
    <property type="entry name" value="STKc_MAP3K-like"/>
    <property type="match status" value="1"/>
</dbReference>
<evidence type="ECO:0000313" key="5">
    <source>
        <dbReference type="EMBL" id="KAF0729311.1"/>
    </source>
</evidence>
<dbReference type="SUPFAM" id="SSF56112">
    <property type="entry name" value="Protein kinase-like (PK-like)"/>
    <property type="match status" value="1"/>
</dbReference>
<keyword evidence="3" id="KW-1133">Transmembrane helix</keyword>
<feature type="domain" description="Protein kinase" evidence="4">
    <location>
        <begin position="182"/>
        <end position="441"/>
    </location>
</feature>
<keyword evidence="2" id="KW-0067">ATP-binding</keyword>
<dbReference type="Pfam" id="PF07714">
    <property type="entry name" value="PK_Tyr_Ser-Thr"/>
    <property type="match status" value="1"/>
</dbReference>
<dbReference type="InterPro" id="IPR051681">
    <property type="entry name" value="Ser/Thr_Kinases-Pseudokinases"/>
</dbReference>
<feature type="transmembrane region" description="Helical" evidence="3">
    <location>
        <begin position="20"/>
        <end position="40"/>
    </location>
</feature>
<name>A0A6G0WPL2_9STRA</name>
<comment type="caution">
    <text evidence="5">The sequence shown here is derived from an EMBL/GenBank/DDBJ whole genome shotgun (WGS) entry which is preliminary data.</text>
</comment>
<evidence type="ECO:0000256" key="1">
    <source>
        <dbReference type="ARBA" id="ARBA00022741"/>
    </source>
</evidence>
<dbReference type="PANTHER" id="PTHR44329:SF298">
    <property type="entry name" value="MIXED LINEAGE KINASE DOMAIN-LIKE PROTEIN"/>
    <property type="match status" value="1"/>
</dbReference>
<sequence>MGLVYASSLAHCEESTCIIFDLWLLIGLVVGCIVVPVAFVRYRHYCHRYRSSPRVAATELATRNNTNMIRNDIDRAMIQSRKNTEKAGHQFLEARNGLASFLGKAKPKTKAAKAEDMFQKPTYEEKAVLAIAPTDMRVRQEEAKLRKLTHMRRVSMTSKSNVSFKVAENVFASVYEVKLPEVHLVKQLAVGPFSEVYAGVWRGTKVGVKLLMPKETYQEGVEEAVKNFRREIWVMSRLDHPNVLQLIGASLTSSCYVLIMEYMANGSLYDYLRDAKNIVPLQLILQLAQDIVGGMMHVHDNEILQRDLKTKNLLVSDHLVVKVSDFGLSRYKDKMYGEYTFVGTPFWAAPEVIRHDNYTEKADVYSFGVVMWELIERMDPYQGMNPLQVPLLVAQEGLRPAPFKNPAPELYKELMTACWDTNMDARPSFDVIKKRLDEITVKYQKQIQRVETPHANEELSDLAAHVSHVRRRASVVGKHDFECSHEAMNKKIPIKQSRSKTGSALITTEQIWNLRRIYHGKSLPVFEKSILASRGLLPSKLQWISHGNPSIQAAESDLTGELFKDPKIASSVLMMKTTIYRGTKYF</sequence>
<dbReference type="PRINTS" id="PR00109">
    <property type="entry name" value="TYRKINASE"/>
</dbReference>
<reference evidence="5 6" key="1">
    <citation type="submission" date="2019-07" db="EMBL/GenBank/DDBJ databases">
        <title>Genomics analysis of Aphanomyces spp. identifies a new class of oomycete effector associated with host adaptation.</title>
        <authorList>
            <person name="Gaulin E."/>
        </authorList>
    </citation>
    <scope>NUCLEOTIDE SEQUENCE [LARGE SCALE GENOMIC DNA]</scope>
    <source>
        <strain evidence="5 6">ATCC 201684</strain>
    </source>
</reference>
<dbReference type="SMART" id="SM00220">
    <property type="entry name" value="S_TKc"/>
    <property type="match status" value="1"/>
</dbReference>